<proteinExistence type="predicted"/>
<comment type="caution">
    <text evidence="1">The sequence shown here is derived from an EMBL/GenBank/DDBJ whole genome shotgun (WGS) entry which is preliminary data.</text>
</comment>
<organism evidence="1 2">
    <name type="scientific">Longimicrobium terrae</name>
    <dbReference type="NCBI Taxonomy" id="1639882"/>
    <lineage>
        <taxon>Bacteria</taxon>
        <taxon>Pseudomonadati</taxon>
        <taxon>Gemmatimonadota</taxon>
        <taxon>Longimicrobiia</taxon>
        <taxon>Longimicrobiales</taxon>
        <taxon>Longimicrobiaceae</taxon>
        <taxon>Longimicrobium</taxon>
    </lineage>
</organism>
<dbReference type="Proteomes" id="UP000582837">
    <property type="component" value="Unassembled WGS sequence"/>
</dbReference>
<keyword evidence="2" id="KW-1185">Reference proteome</keyword>
<dbReference type="EMBL" id="JACHIA010000031">
    <property type="protein sequence ID" value="MBB6073859.1"/>
    <property type="molecule type" value="Genomic_DNA"/>
</dbReference>
<accession>A0A841H842</accession>
<reference evidence="1 2" key="1">
    <citation type="submission" date="2020-08" db="EMBL/GenBank/DDBJ databases">
        <title>Genomic Encyclopedia of Type Strains, Phase IV (KMG-IV): sequencing the most valuable type-strain genomes for metagenomic binning, comparative biology and taxonomic classification.</title>
        <authorList>
            <person name="Goeker M."/>
        </authorList>
    </citation>
    <scope>NUCLEOTIDE SEQUENCE [LARGE SCALE GENOMIC DNA]</scope>
    <source>
        <strain evidence="1 2">DSM 29007</strain>
    </source>
</reference>
<dbReference type="AlphaFoldDB" id="A0A841H842"/>
<dbReference type="RefSeq" id="WP_170039016.1">
    <property type="nucleotide sequence ID" value="NZ_JABDTL010000002.1"/>
</dbReference>
<gene>
    <name evidence="1" type="ORF">HNQ61_005537</name>
</gene>
<name>A0A841H842_9BACT</name>
<evidence type="ECO:0000313" key="1">
    <source>
        <dbReference type="EMBL" id="MBB6073859.1"/>
    </source>
</evidence>
<evidence type="ECO:0000313" key="2">
    <source>
        <dbReference type="Proteomes" id="UP000582837"/>
    </source>
</evidence>
<protein>
    <submittedName>
        <fullName evidence="1">Uncharacterized protein</fullName>
    </submittedName>
</protein>
<sequence>MREVLDRTELHRLFMDELHRHPGAQDSRFTFEIDFKPEGPGGCNWYPLASIELWQGDLMANLAVFREVRERLAGRYNIVPPEVENGVEIAVVGSSGTA</sequence>